<proteinExistence type="predicted"/>
<feature type="non-terminal residue" evidence="1">
    <location>
        <position position="1"/>
    </location>
</feature>
<keyword evidence="2" id="KW-1185">Reference proteome</keyword>
<gene>
    <name evidence="1" type="ORF">C476_07248</name>
</gene>
<reference evidence="1 2" key="1">
    <citation type="journal article" date="2014" name="PLoS Genet.">
        <title>Phylogenetically driven sequencing of extremely halophilic archaea reveals strategies for static and dynamic osmo-response.</title>
        <authorList>
            <person name="Becker E.A."/>
            <person name="Seitzer P.M."/>
            <person name="Tritt A."/>
            <person name="Larsen D."/>
            <person name="Krusor M."/>
            <person name="Yao A.I."/>
            <person name="Wu D."/>
            <person name="Madern D."/>
            <person name="Eisen J.A."/>
            <person name="Darling A.E."/>
            <person name="Facciotti M.T."/>
        </authorList>
    </citation>
    <scope>NUCLEOTIDE SEQUENCE [LARGE SCALE GENOMIC DNA]</scope>
    <source>
        <strain evidence="1 2">JCM 13563</strain>
    </source>
</reference>
<name>M0CGM1_9EURY</name>
<dbReference type="AlphaFoldDB" id="M0CGM1"/>
<dbReference type="EMBL" id="AOIT01000030">
    <property type="protein sequence ID" value="ELZ21783.1"/>
    <property type="molecule type" value="Genomic_DNA"/>
</dbReference>
<sequence>FLDRPCIRDRFLPTDANLVHGFWGIRSTTAPILYIDMQYNLYDVGFSHVAFTTRLESTTVEFDQKNVYRTRFCPRFEPV</sequence>
<evidence type="ECO:0000313" key="2">
    <source>
        <dbReference type="Proteomes" id="UP000011615"/>
    </source>
</evidence>
<comment type="caution">
    <text evidence="1">The sequence shown here is derived from an EMBL/GenBank/DDBJ whole genome shotgun (WGS) entry which is preliminary data.</text>
</comment>
<protein>
    <submittedName>
        <fullName evidence="1">Uncharacterized protein</fullName>
    </submittedName>
</protein>
<dbReference type="Proteomes" id="UP000011615">
    <property type="component" value="Unassembled WGS sequence"/>
</dbReference>
<organism evidence="1 2">
    <name type="scientific">Natrinema limicola JCM 13563</name>
    <dbReference type="NCBI Taxonomy" id="1230457"/>
    <lineage>
        <taxon>Archaea</taxon>
        <taxon>Methanobacteriati</taxon>
        <taxon>Methanobacteriota</taxon>
        <taxon>Stenosarchaea group</taxon>
        <taxon>Halobacteria</taxon>
        <taxon>Halobacteriales</taxon>
        <taxon>Natrialbaceae</taxon>
        <taxon>Natrinema</taxon>
    </lineage>
</organism>
<accession>M0CGM1</accession>
<evidence type="ECO:0000313" key="1">
    <source>
        <dbReference type="EMBL" id="ELZ21783.1"/>
    </source>
</evidence>